<reference evidence="2 3" key="2">
    <citation type="submission" date="2018-11" db="EMBL/GenBank/DDBJ databases">
        <authorList>
            <consortium name="Pathogen Informatics"/>
        </authorList>
    </citation>
    <scope>NUCLEOTIDE SEQUENCE [LARGE SCALE GENOMIC DNA]</scope>
</reference>
<dbReference type="AlphaFoldDB" id="A0A0R3VWB2"/>
<proteinExistence type="predicted"/>
<keyword evidence="3" id="KW-1185">Reference proteome</keyword>
<dbReference type="EMBL" id="UYRS01000532">
    <property type="protein sequence ID" value="VDK23526.1"/>
    <property type="molecule type" value="Genomic_DNA"/>
</dbReference>
<accession>A0A0R3VWB2</accession>
<evidence type="ECO:0000313" key="2">
    <source>
        <dbReference type="EMBL" id="VDK23526.1"/>
    </source>
</evidence>
<gene>
    <name evidence="2" type="ORF">TASK_LOCUS1707</name>
</gene>
<dbReference type="WBParaSite" id="TASK_0000170601-mRNA-1">
    <property type="protein sequence ID" value="TASK_0000170601-mRNA-1"/>
    <property type="gene ID" value="TASK_0000170601"/>
</dbReference>
<feature type="compositionally biased region" description="Acidic residues" evidence="1">
    <location>
        <begin position="50"/>
        <end position="63"/>
    </location>
</feature>
<evidence type="ECO:0000313" key="3">
    <source>
        <dbReference type="Proteomes" id="UP000282613"/>
    </source>
</evidence>
<reference evidence="4" key="1">
    <citation type="submission" date="2017-02" db="UniProtKB">
        <authorList>
            <consortium name="WormBaseParasite"/>
        </authorList>
    </citation>
    <scope>IDENTIFICATION</scope>
</reference>
<protein>
    <submittedName>
        <fullName evidence="2 4">Uncharacterized protein</fullName>
    </submittedName>
</protein>
<sequence>MLTALAGGDIADAVVAATTDVGVAGAAGEVISVGATGGVRVTSVVVDGEGKEEEEEVEAEVEVDGLVVT</sequence>
<evidence type="ECO:0000256" key="1">
    <source>
        <dbReference type="SAM" id="MobiDB-lite"/>
    </source>
</evidence>
<evidence type="ECO:0000313" key="4">
    <source>
        <dbReference type="WBParaSite" id="TASK_0000170601-mRNA-1"/>
    </source>
</evidence>
<feature type="region of interest" description="Disordered" evidence="1">
    <location>
        <begin position="48"/>
        <end position="69"/>
    </location>
</feature>
<dbReference type="Proteomes" id="UP000282613">
    <property type="component" value="Unassembled WGS sequence"/>
</dbReference>
<organism evidence="4">
    <name type="scientific">Taenia asiatica</name>
    <name type="common">Asian tapeworm</name>
    <dbReference type="NCBI Taxonomy" id="60517"/>
    <lineage>
        <taxon>Eukaryota</taxon>
        <taxon>Metazoa</taxon>
        <taxon>Spiralia</taxon>
        <taxon>Lophotrochozoa</taxon>
        <taxon>Platyhelminthes</taxon>
        <taxon>Cestoda</taxon>
        <taxon>Eucestoda</taxon>
        <taxon>Cyclophyllidea</taxon>
        <taxon>Taeniidae</taxon>
        <taxon>Taenia</taxon>
    </lineage>
</organism>
<name>A0A0R3VWB2_TAEAS</name>